<dbReference type="Proteomes" id="UP000295504">
    <property type="component" value="Unassembled WGS sequence"/>
</dbReference>
<evidence type="ECO:0000256" key="1">
    <source>
        <dbReference type="ARBA" id="ARBA00022448"/>
    </source>
</evidence>
<dbReference type="SMART" id="SM00382">
    <property type="entry name" value="AAA"/>
    <property type="match status" value="1"/>
</dbReference>
<reference evidence="5 6" key="1">
    <citation type="submission" date="2019-03" db="EMBL/GenBank/DDBJ databases">
        <title>Genomic Encyclopedia of Type Strains, Phase IV (KMG-IV): sequencing the most valuable type-strain genomes for metagenomic binning, comparative biology and taxonomic classification.</title>
        <authorList>
            <person name="Goeker M."/>
        </authorList>
    </citation>
    <scope>NUCLEOTIDE SEQUENCE [LARGE SCALE GENOMIC DNA]</scope>
    <source>
        <strain evidence="5 6">DSM 100013</strain>
    </source>
</reference>
<dbReference type="RefSeq" id="WP_132848706.1">
    <property type="nucleotide sequence ID" value="NZ_CP058648.1"/>
</dbReference>
<dbReference type="InterPro" id="IPR032823">
    <property type="entry name" value="BCA_ABC_TP_C"/>
</dbReference>
<evidence type="ECO:0000313" key="6">
    <source>
        <dbReference type="Proteomes" id="UP000295504"/>
    </source>
</evidence>
<dbReference type="Gene3D" id="3.40.50.300">
    <property type="entry name" value="P-loop containing nucleotide triphosphate hydrolases"/>
    <property type="match status" value="1"/>
</dbReference>
<dbReference type="CDD" id="cd03219">
    <property type="entry name" value="ABC_Mj1267_LivG_branched"/>
    <property type="match status" value="1"/>
</dbReference>
<dbReference type="SUPFAM" id="SSF52540">
    <property type="entry name" value="P-loop containing nucleoside triphosphate hydrolases"/>
    <property type="match status" value="1"/>
</dbReference>
<dbReference type="GO" id="GO:0042941">
    <property type="term" value="P:D-alanine transmembrane transport"/>
    <property type="evidence" value="ECO:0007669"/>
    <property type="project" value="TreeGrafter"/>
</dbReference>
<protein>
    <submittedName>
        <fullName evidence="5">Amino acid/amide ABC transporter ATP-binding protein 1 (HAAT family)</fullName>
    </submittedName>
</protein>
<dbReference type="InterPro" id="IPR027417">
    <property type="entry name" value="P-loop_NTPase"/>
</dbReference>
<keyword evidence="1" id="KW-0813">Transport</keyword>
<dbReference type="EMBL" id="SLYC01000022">
    <property type="protein sequence ID" value="TCQ01807.1"/>
    <property type="molecule type" value="Genomic_DNA"/>
</dbReference>
<dbReference type="FunFam" id="3.40.50.300:FF:000421">
    <property type="entry name" value="Branched-chain amino acid ABC transporter ATP-binding protein"/>
    <property type="match status" value="1"/>
</dbReference>
<proteinExistence type="predicted"/>
<dbReference type="AlphaFoldDB" id="A0A4R2THR6"/>
<organism evidence="5 6">
    <name type="scientific">Serpentinicella alkaliphila</name>
    <dbReference type="NCBI Taxonomy" id="1734049"/>
    <lineage>
        <taxon>Bacteria</taxon>
        <taxon>Bacillati</taxon>
        <taxon>Bacillota</taxon>
        <taxon>Clostridia</taxon>
        <taxon>Peptostreptococcales</taxon>
        <taxon>Natronincolaceae</taxon>
        <taxon>Serpentinicella</taxon>
    </lineage>
</organism>
<name>A0A4R2THR6_9FIRM</name>
<keyword evidence="2" id="KW-0547">Nucleotide-binding</keyword>
<dbReference type="GO" id="GO:0005524">
    <property type="term" value="F:ATP binding"/>
    <property type="evidence" value="ECO:0007669"/>
    <property type="project" value="UniProtKB-KW"/>
</dbReference>
<keyword evidence="6" id="KW-1185">Reference proteome</keyword>
<dbReference type="PANTHER" id="PTHR45772:SF7">
    <property type="entry name" value="AMINO ACID ABC TRANSPORTER ATP-BINDING PROTEIN"/>
    <property type="match status" value="1"/>
</dbReference>
<sequence length="282" mass="31171">MALLKTNNMTMKFGGLTAVKDFNLELNKGEIVALIGPNGAGKTTAFNMISGVYKPTIGTINFKDTNITGVKPHEITKLGLARTFQNIRLFKELSVLDNVLIANHLNVNSGILSACVNNMAEYVSYFSHLLPESVASKILKSTSALGYKKEENEILEKSLFLLEKTGLVDLKDEKSSSLPYGLQRRLEIARALATNPEILLLDEPAAGMNPKETDDLTDFIQEIRDDFELTVFMIEHHMQVVMGISNKIYVLDYGVTIAEGTPQEIQNNDRVIQAYLGVSEDA</sequence>
<accession>A0A4R2THR6</accession>
<evidence type="ECO:0000259" key="4">
    <source>
        <dbReference type="PROSITE" id="PS50893"/>
    </source>
</evidence>
<evidence type="ECO:0000313" key="5">
    <source>
        <dbReference type="EMBL" id="TCQ01807.1"/>
    </source>
</evidence>
<dbReference type="Pfam" id="PF12399">
    <property type="entry name" value="BCA_ABC_TP_C"/>
    <property type="match status" value="1"/>
</dbReference>
<gene>
    <name evidence="5" type="ORF">EDD79_10225</name>
</gene>
<comment type="caution">
    <text evidence="5">The sequence shown here is derived from an EMBL/GenBank/DDBJ whole genome shotgun (WGS) entry which is preliminary data.</text>
</comment>
<dbReference type="GO" id="GO:1903805">
    <property type="term" value="P:L-valine import across plasma membrane"/>
    <property type="evidence" value="ECO:0007669"/>
    <property type="project" value="TreeGrafter"/>
</dbReference>
<dbReference type="OrthoDB" id="9805514at2"/>
<keyword evidence="3 5" id="KW-0067">ATP-binding</keyword>
<dbReference type="PANTHER" id="PTHR45772">
    <property type="entry name" value="CONSERVED COMPONENT OF ABC TRANSPORTER FOR NATURAL AMINO ACIDS-RELATED"/>
    <property type="match status" value="1"/>
</dbReference>
<dbReference type="InterPro" id="IPR003439">
    <property type="entry name" value="ABC_transporter-like_ATP-bd"/>
</dbReference>
<dbReference type="GO" id="GO:0015188">
    <property type="term" value="F:L-isoleucine transmembrane transporter activity"/>
    <property type="evidence" value="ECO:0007669"/>
    <property type="project" value="TreeGrafter"/>
</dbReference>
<dbReference type="GO" id="GO:1903806">
    <property type="term" value="P:L-isoleucine import across plasma membrane"/>
    <property type="evidence" value="ECO:0007669"/>
    <property type="project" value="TreeGrafter"/>
</dbReference>
<dbReference type="PROSITE" id="PS50893">
    <property type="entry name" value="ABC_TRANSPORTER_2"/>
    <property type="match status" value="1"/>
</dbReference>
<dbReference type="GO" id="GO:0005304">
    <property type="term" value="F:L-valine transmembrane transporter activity"/>
    <property type="evidence" value="ECO:0007669"/>
    <property type="project" value="TreeGrafter"/>
</dbReference>
<dbReference type="InterPro" id="IPR051120">
    <property type="entry name" value="ABC_AA/LPS_Transport"/>
</dbReference>
<evidence type="ECO:0000256" key="3">
    <source>
        <dbReference type="ARBA" id="ARBA00022840"/>
    </source>
</evidence>
<dbReference type="GO" id="GO:0016887">
    <property type="term" value="F:ATP hydrolysis activity"/>
    <property type="evidence" value="ECO:0007669"/>
    <property type="project" value="InterPro"/>
</dbReference>
<dbReference type="InterPro" id="IPR003593">
    <property type="entry name" value="AAA+_ATPase"/>
</dbReference>
<dbReference type="Pfam" id="PF00005">
    <property type="entry name" value="ABC_tran"/>
    <property type="match status" value="1"/>
</dbReference>
<dbReference type="GO" id="GO:0005886">
    <property type="term" value="C:plasma membrane"/>
    <property type="evidence" value="ECO:0007669"/>
    <property type="project" value="TreeGrafter"/>
</dbReference>
<dbReference type="GO" id="GO:0015192">
    <property type="term" value="F:L-phenylalanine transmembrane transporter activity"/>
    <property type="evidence" value="ECO:0007669"/>
    <property type="project" value="TreeGrafter"/>
</dbReference>
<evidence type="ECO:0000256" key="2">
    <source>
        <dbReference type="ARBA" id="ARBA00022741"/>
    </source>
</evidence>
<dbReference type="GO" id="GO:0015808">
    <property type="term" value="P:L-alanine transport"/>
    <property type="evidence" value="ECO:0007669"/>
    <property type="project" value="TreeGrafter"/>
</dbReference>
<feature type="domain" description="ABC transporter" evidence="4">
    <location>
        <begin position="4"/>
        <end position="278"/>
    </location>
</feature>